<accession>A0A4R8W9V8</accession>
<evidence type="ECO:0000256" key="5">
    <source>
        <dbReference type="ARBA" id="ARBA00023002"/>
    </source>
</evidence>
<reference evidence="7 8" key="1">
    <citation type="submission" date="2019-03" db="EMBL/GenBank/DDBJ databases">
        <title>Genomics of glacier-inhabiting Cryobacterium strains.</title>
        <authorList>
            <person name="Liu Q."/>
            <person name="Xin Y.-H."/>
        </authorList>
    </citation>
    <scope>NUCLEOTIDE SEQUENCE [LARGE SCALE GENOMIC DNA]</scope>
    <source>
        <strain evidence="7 8">RHLS22-1</strain>
    </source>
</reference>
<dbReference type="PANTHER" id="PTHR43303">
    <property type="entry name" value="NADPH DEHYDROGENASE C23G7.10C-RELATED"/>
    <property type="match status" value="1"/>
</dbReference>
<dbReference type="GO" id="GO:0010181">
    <property type="term" value="F:FMN binding"/>
    <property type="evidence" value="ECO:0007669"/>
    <property type="project" value="InterPro"/>
</dbReference>
<evidence type="ECO:0000313" key="8">
    <source>
        <dbReference type="Proteomes" id="UP000297907"/>
    </source>
</evidence>
<evidence type="ECO:0000256" key="2">
    <source>
        <dbReference type="ARBA" id="ARBA00022630"/>
    </source>
</evidence>
<dbReference type="GO" id="GO:0050661">
    <property type="term" value="F:NADP binding"/>
    <property type="evidence" value="ECO:0007669"/>
    <property type="project" value="InterPro"/>
</dbReference>
<dbReference type="InterPro" id="IPR044152">
    <property type="entry name" value="YqjM-like"/>
</dbReference>
<dbReference type="SUPFAM" id="SSF51395">
    <property type="entry name" value="FMN-linked oxidoreductases"/>
    <property type="match status" value="1"/>
</dbReference>
<dbReference type="Gene3D" id="3.20.20.70">
    <property type="entry name" value="Aldolase class I"/>
    <property type="match status" value="1"/>
</dbReference>
<dbReference type="InterPro" id="IPR013785">
    <property type="entry name" value="Aldolase_TIM"/>
</dbReference>
<dbReference type="AlphaFoldDB" id="A0A4R8W9V8"/>
<evidence type="ECO:0000256" key="1">
    <source>
        <dbReference type="ARBA" id="ARBA00001917"/>
    </source>
</evidence>
<dbReference type="Proteomes" id="UP000297907">
    <property type="component" value="Unassembled WGS sequence"/>
</dbReference>
<dbReference type="GO" id="GO:0003959">
    <property type="term" value="F:NADPH dehydrogenase activity"/>
    <property type="evidence" value="ECO:0007669"/>
    <property type="project" value="InterPro"/>
</dbReference>
<feature type="domain" description="NADH:flavin oxidoreductase/NADH oxidase N-terminal" evidence="6">
    <location>
        <begin position="17"/>
        <end position="356"/>
    </location>
</feature>
<dbReference type="CDD" id="cd02932">
    <property type="entry name" value="OYE_YqiM_FMN"/>
    <property type="match status" value="1"/>
</dbReference>
<dbReference type="InterPro" id="IPR001155">
    <property type="entry name" value="OxRdtase_FMN_N"/>
</dbReference>
<keyword evidence="5" id="KW-0560">Oxidoreductase</keyword>
<dbReference type="Pfam" id="PF00724">
    <property type="entry name" value="Oxidored_FMN"/>
    <property type="match status" value="1"/>
</dbReference>
<sequence>MSTALSPAAAGSAPAVSLFDQISLREVVIRNRLWVAPMCQYSVTERDGVPTDWHLVHLGSMAAGGAGLIVAEATAVSPEGRITDLDTGIWNGAQASAWARIVDYLHRQGATAGIQLAHAGRKASTWPAWGTSLHGSVPADQGGWPTLAPSAIAFPGYAEPMALNNAGLDTVVADFVAAARRAIGAGFDVLELHAAHGYLLHQFLSPLSNKRTDEFGGSLTNRARLLLRIVEAVRAEVGDSVPLLVRFSATDYAVDGWTVDETAVVAGWAAQAGADFFDVSSGGNVTGVQIPLSPGYQVPLARFVKDTAAVPVNAVGLITTASHANEIIASGAADAVMLGREFLRDPHFGLRAARELGVQLDYWPGQYLRAAWATE</sequence>
<dbReference type="OrthoDB" id="3169239at2"/>
<keyword evidence="2" id="KW-0285">Flavoprotein</keyword>
<dbReference type="EMBL" id="SOFL01000023">
    <property type="protein sequence ID" value="TFC03250.1"/>
    <property type="molecule type" value="Genomic_DNA"/>
</dbReference>
<comment type="cofactor">
    <cofactor evidence="1">
        <name>FMN</name>
        <dbReference type="ChEBI" id="CHEBI:58210"/>
    </cofactor>
</comment>
<protein>
    <submittedName>
        <fullName evidence="7">NADH:flavin oxidoreductase/NADH oxidase</fullName>
    </submittedName>
</protein>
<organism evidence="7 8">
    <name type="scientific">Cryobacterium adonitolivorans</name>
    <dbReference type="NCBI Taxonomy" id="1259189"/>
    <lineage>
        <taxon>Bacteria</taxon>
        <taxon>Bacillati</taxon>
        <taxon>Actinomycetota</taxon>
        <taxon>Actinomycetes</taxon>
        <taxon>Micrococcales</taxon>
        <taxon>Microbacteriaceae</taxon>
        <taxon>Cryobacterium</taxon>
    </lineage>
</organism>
<gene>
    <name evidence="7" type="ORF">E3O42_07175</name>
</gene>
<evidence type="ECO:0000259" key="6">
    <source>
        <dbReference type="Pfam" id="PF00724"/>
    </source>
</evidence>
<evidence type="ECO:0000256" key="3">
    <source>
        <dbReference type="ARBA" id="ARBA00022643"/>
    </source>
</evidence>
<keyword evidence="3" id="KW-0288">FMN</keyword>
<dbReference type="PANTHER" id="PTHR43303:SF4">
    <property type="entry name" value="NADPH DEHYDROGENASE C23G7.10C-RELATED"/>
    <property type="match status" value="1"/>
</dbReference>
<proteinExistence type="predicted"/>
<name>A0A4R8W9V8_9MICO</name>
<comment type="caution">
    <text evidence="7">The sequence shown here is derived from an EMBL/GenBank/DDBJ whole genome shotgun (WGS) entry which is preliminary data.</text>
</comment>
<keyword evidence="4" id="KW-0521">NADP</keyword>
<evidence type="ECO:0000256" key="4">
    <source>
        <dbReference type="ARBA" id="ARBA00022857"/>
    </source>
</evidence>
<keyword evidence="8" id="KW-1185">Reference proteome</keyword>
<evidence type="ECO:0000313" key="7">
    <source>
        <dbReference type="EMBL" id="TFC03250.1"/>
    </source>
</evidence>